<evidence type="ECO:0000313" key="1">
    <source>
        <dbReference type="EMBL" id="SMC48690.1"/>
    </source>
</evidence>
<organism evidence="1 2">
    <name type="scientific">Moheibacter sediminis</name>
    <dbReference type="NCBI Taxonomy" id="1434700"/>
    <lineage>
        <taxon>Bacteria</taxon>
        <taxon>Pseudomonadati</taxon>
        <taxon>Bacteroidota</taxon>
        <taxon>Flavobacteriia</taxon>
        <taxon>Flavobacteriales</taxon>
        <taxon>Weeksellaceae</taxon>
        <taxon>Moheibacter</taxon>
    </lineage>
</organism>
<dbReference type="RefSeq" id="WP_084016607.1">
    <property type="nucleotide sequence ID" value="NZ_FWXS01000003.1"/>
</dbReference>
<dbReference type="EMBL" id="FWXS01000003">
    <property type="protein sequence ID" value="SMC48690.1"/>
    <property type="molecule type" value="Genomic_DNA"/>
</dbReference>
<name>A0A1W1ZJG5_9FLAO</name>
<dbReference type="Proteomes" id="UP000192393">
    <property type="component" value="Unassembled WGS sequence"/>
</dbReference>
<dbReference type="OrthoDB" id="1495674at2"/>
<reference evidence="1 2" key="1">
    <citation type="submission" date="2017-04" db="EMBL/GenBank/DDBJ databases">
        <authorList>
            <person name="Afonso C.L."/>
            <person name="Miller P.J."/>
            <person name="Scott M.A."/>
            <person name="Spackman E."/>
            <person name="Goraichik I."/>
            <person name="Dimitrov K.M."/>
            <person name="Suarez D.L."/>
            <person name="Swayne D.E."/>
        </authorList>
    </citation>
    <scope>NUCLEOTIDE SEQUENCE [LARGE SCALE GENOMIC DNA]</scope>
    <source>
        <strain evidence="1 2">CGMCC 1.12708</strain>
    </source>
</reference>
<accession>A0A1W1ZJG5</accession>
<sequence length="118" mass="14118">MITIDIKTGELKVNQLRFSSKTEISYLSEMLLSSDIELWFSHDIWRQYRFFNDRMIFILHFKNNLLQFIQISPIENEGATVLNIIEKLGGEQEYFWGKIEIFDDIKSRSISVLIKYFK</sequence>
<keyword evidence="2" id="KW-1185">Reference proteome</keyword>
<protein>
    <submittedName>
        <fullName evidence="1">Uncharacterized protein</fullName>
    </submittedName>
</protein>
<gene>
    <name evidence="1" type="ORF">SAMN06296427_1035</name>
</gene>
<proteinExistence type="predicted"/>
<evidence type="ECO:0000313" key="2">
    <source>
        <dbReference type="Proteomes" id="UP000192393"/>
    </source>
</evidence>
<dbReference type="AlphaFoldDB" id="A0A1W1ZJG5"/>